<dbReference type="SUPFAM" id="SSF54909">
    <property type="entry name" value="Dimeric alpha+beta barrel"/>
    <property type="match status" value="1"/>
</dbReference>
<feature type="domain" description="ABM" evidence="1">
    <location>
        <begin position="2"/>
        <end position="87"/>
    </location>
</feature>
<accession>A0A9W6KQN3</accession>
<reference evidence="2" key="2">
    <citation type="submission" date="2023-01" db="EMBL/GenBank/DDBJ databases">
        <authorList>
            <person name="Sun Q."/>
            <person name="Evtushenko L."/>
        </authorList>
    </citation>
    <scope>NUCLEOTIDE SEQUENCE</scope>
    <source>
        <strain evidence="2">VKM Ac-1321</strain>
    </source>
</reference>
<protein>
    <recommendedName>
        <fullName evidence="1">ABM domain-containing protein</fullName>
    </recommendedName>
</protein>
<proteinExistence type="predicted"/>
<dbReference type="Gene3D" id="3.30.70.100">
    <property type="match status" value="1"/>
</dbReference>
<dbReference type="EMBL" id="BSFP01000058">
    <property type="protein sequence ID" value="GLL05482.1"/>
    <property type="molecule type" value="Genomic_DNA"/>
</dbReference>
<evidence type="ECO:0000313" key="2">
    <source>
        <dbReference type="EMBL" id="GLL05482.1"/>
    </source>
</evidence>
<dbReference type="Pfam" id="PF03992">
    <property type="entry name" value="ABM"/>
    <property type="match status" value="1"/>
</dbReference>
<evidence type="ECO:0000313" key="3">
    <source>
        <dbReference type="Proteomes" id="UP001143480"/>
    </source>
</evidence>
<dbReference type="InterPro" id="IPR011008">
    <property type="entry name" value="Dimeric_a/b-barrel"/>
</dbReference>
<dbReference type="PROSITE" id="PS51725">
    <property type="entry name" value="ABM"/>
    <property type="match status" value="1"/>
</dbReference>
<name>A0A9W6KQN3_9ACTN</name>
<dbReference type="AlphaFoldDB" id="A0A9W6KQN3"/>
<comment type="caution">
    <text evidence="2">The sequence shown here is derived from an EMBL/GenBank/DDBJ whole genome shotgun (WGS) entry which is preliminary data.</text>
</comment>
<gene>
    <name evidence="2" type="ORF">GCM10017581_072290</name>
</gene>
<dbReference type="RefSeq" id="WP_261965057.1">
    <property type="nucleotide sequence ID" value="NZ_BAAAXA010000001.1"/>
</dbReference>
<dbReference type="InterPro" id="IPR007138">
    <property type="entry name" value="ABM_dom"/>
</dbReference>
<keyword evidence="3" id="KW-1185">Reference proteome</keyword>
<evidence type="ECO:0000259" key="1">
    <source>
        <dbReference type="PROSITE" id="PS51725"/>
    </source>
</evidence>
<reference evidence="2" key="1">
    <citation type="journal article" date="2014" name="Int. J. Syst. Evol. Microbiol.">
        <title>Complete genome sequence of Corynebacterium casei LMG S-19264T (=DSM 44701T), isolated from a smear-ripened cheese.</title>
        <authorList>
            <consortium name="US DOE Joint Genome Institute (JGI-PGF)"/>
            <person name="Walter F."/>
            <person name="Albersmeier A."/>
            <person name="Kalinowski J."/>
            <person name="Ruckert C."/>
        </authorList>
    </citation>
    <scope>NUCLEOTIDE SEQUENCE</scope>
    <source>
        <strain evidence="2">VKM Ac-1321</strain>
    </source>
</reference>
<organism evidence="2 3">
    <name type="scientific">Dactylosporangium matsuzakiense</name>
    <dbReference type="NCBI Taxonomy" id="53360"/>
    <lineage>
        <taxon>Bacteria</taxon>
        <taxon>Bacillati</taxon>
        <taxon>Actinomycetota</taxon>
        <taxon>Actinomycetes</taxon>
        <taxon>Micromonosporales</taxon>
        <taxon>Micromonosporaceae</taxon>
        <taxon>Dactylosporangium</taxon>
    </lineage>
</organism>
<dbReference type="Proteomes" id="UP001143480">
    <property type="component" value="Unassembled WGS sequence"/>
</dbReference>
<sequence length="97" mass="10602">MFMLHGRLGAKPGKRDDLLKIMSEAGEPLPGNRLYVVAVDETDADGVWATEIWESQEAHAASLRLDHVQQRIARAMPLIDTGGITQQRLDARAGIPG</sequence>